<dbReference type="Pfam" id="PF05175">
    <property type="entry name" value="MTS"/>
    <property type="match status" value="1"/>
</dbReference>
<dbReference type="NCBIfam" id="TIGR00536">
    <property type="entry name" value="hemK_fam"/>
    <property type="match status" value="1"/>
</dbReference>
<evidence type="ECO:0000259" key="7">
    <source>
        <dbReference type="Pfam" id="PF17827"/>
    </source>
</evidence>
<organism evidence="8 9">
    <name type="scientific">Nakamurella endophytica</name>
    <dbReference type="NCBI Taxonomy" id="1748367"/>
    <lineage>
        <taxon>Bacteria</taxon>
        <taxon>Bacillati</taxon>
        <taxon>Actinomycetota</taxon>
        <taxon>Actinomycetes</taxon>
        <taxon>Nakamurellales</taxon>
        <taxon>Nakamurellaceae</taxon>
        <taxon>Nakamurella</taxon>
    </lineage>
</organism>
<feature type="domain" description="Release factor glutamine methyltransferase N-terminal" evidence="7">
    <location>
        <begin position="14"/>
        <end position="77"/>
    </location>
</feature>
<protein>
    <recommendedName>
        <fullName evidence="5">Release factor glutamine methyltransferase</fullName>
        <shortName evidence="5">RF MTase</shortName>
        <ecNumber evidence="5">2.1.1.297</ecNumber>
    </recommendedName>
    <alternativeName>
        <fullName evidence="5">N5-glutamine methyltransferase PrmC</fullName>
    </alternativeName>
    <alternativeName>
        <fullName evidence="5">Protein-(glutamine-N5) MTase PrmC</fullName>
    </alternativeName>
    <alternativeName>
        <fullName evidence="5">Protein-glutamine N-methyltransferase PrmC</fullName>
    </alternativeName>
</protein>
<dbReference type="InterPro" id="IPR050320">
    <property type="entry name" value="N5-glutamine_MTase"/>
</dbReference>
<dbReference type="PANTHER" id="PTHR18895:SF74">
    <property type="entry name" value="MTRF1L RELEASE FACTOR GLUTAMINE METHYLTRANSFERASE"/>
    <property type="match status" value="1"/>
</dbReference>
<dbReference type="GO" id="GO:0032259">
    <property type="term" value="P:methylation"/>
    <property type="evidence" value="ECO:0007669"/>
    <property type="project" value="UniProtKB-KW"/>
</dbReference>
<keyword evidence="9" id="KW-1185">Reference proteome</keyword>
<dbReference type="InterPro" id="IPR029063">
    <property type="entry name" value="SAM-dependent_MTases_sf"/>
</dbReference>
<accession>A0A917TCS5</accession>
<dbReference type="RefSeq" id="WP_229674732.1">
    <property type="nucleotide sequence ID" value="NZ_BMNA01000019.1"/>
</dbReference>
<dbReference type="PANTHER" id="PTHR18895">
    <property type="entry name" value="HEMK METHYLTRANSFERASE"/>
    <property type="match status" value="1"/>
</dbReference>
<dbReference type="NCBIfam" id="TIGR03534">
    <property type="entry name" value="RF_mod_PrmC"/>
    <property type="match status" value="1"/>
</dbReference>
<dbReference type="InterPro" id="IPR040758">
    <property type="entry name" value="PrmC_N"/>
</dbReference>
<feature type="binding site" evidence="5">
    <location>
        <begin position="195"/>
        <end position="198"/>
    </location>
    <ligand>
        <name>substrate</name>
    </ligand>
</feature>
<comment type="similarity">
    <text evidence="5">Belongs to the protein N5-glutamine methyltransferase family. PrmC subfamily.</text>
</comment>
<proteinExistence type="inferred from homology"/>
<dbReference type="InterPro" id="IPR007848">
    <property type="entry name" value="Small_mtfrase_dom"/>
</dbReference>
<dbReference type="Gene3D" id="1.10.8.10">
    <property type="entry name" value="DNA helicase RuvA subunit, C-terminal domain"/>
    <property type="match status" value="1"/>
</dbReference>
<dbReference type="HAMAP" id="MF_02126">
    <property type="entry name" value="RF_methyltr_PrmC"/>
    <property type="match status" value="1"/>
</dbReference>
<evidence type="ECO:0000256" key="1">
    <source>
        <dbReference type="ARBA" id="ARBA00022603"/>
    </source>
</evidence>
<gene>
    <name evidence="8" type="primary">hemK</name>
    <name evidence="5" type="synonym">prmC</name>
    <name evidence="8" type="ORF">GCM10011594_42690</name>
</gene>
<feature type="binding site" evidence="5">
    <location>
        <position position="195"/>
    </location>
    <ligand>
        <name>S-adenosyl-L-methionine</name>
        <dbReference type="ChEBI" id="CHEBI:59789"/>
    </ligand>
</feature>
<dbReference type="InterPro" id="IPR004556">
    <property type="entry name" value="HemK-like"/>
</dbReference>
<sequence length="293" mass="31024">MTTRSSLRVEILTATAALAAAGVGSPQVDAELLAAHLLGVPRTRLGLVPLVDDGWVTRYRELVAGRERRVPLQHLTGVAVLGPVEVEVGPGVFVPRPETESLVEWAVAAVRGVTTPVVVDLCTGSGAIALAVAAARPDARVHAVERSPHALSWARRNVERHRAAGGSPVDLRGGDIADPRLLVDLEGQVDLVTANPPYVPEGTAVEPEVGVHDPAEAVFAGPDGLDVIRPLLSVAAALLRPGGVLAVEHDDTQGESVPALLRSRRVLADVEDHRDLSGRPRFTTARRVRLRDR</sequence>
<dbReference type="GO" id="GO:0102559">
    <property type="term" value="F:peptide chain release factor N(5)-glutamine methyltransferase activity"/>
    <property type="evidence" value="ECO:0007669"/>
    <property type="project" value="UniProtKB-EC"/>
</dbReference>
<dbReference type="EC" id="2.1.1.297" evidence="5"/>
<evidence type="ECO:0000313" key="9">
    <source>
        <dbReference type="Proteomes" id="UP000655208"/>
    </source>
</evidence>
<comment type="caution">
    <text evidence="5">Lacks conserved residue(s) required for the propagation of feature annotation.</text>
</comment>
<evidence type="ECO:0000256" key="3">
    <source>
        <dbReference type="ARBA" id="ARBA00022691"/>
    </source>
</evidence>
<feature type="binding site" evidence="5">
    <location>
        <position position="145"/>
    </location>
    <ligand>
        <name>S-adenosyl-L-methionine</name>
        <dbReference type="ChEBI" id="CHEBI:59789"/>
    </ligand>
</feature>
<evidence type="ECO:0000259" key="6">
    <source>
        <dbReference type="Pfam" id="PF05175"/>
    </source>
</evidence>
<keyword evidence="3 5" id="KW-0949">S-adenosyl-L-methionine</keyword>
<feature type="domain" description="Methyltransferase small" evidence="6">
    <location>
        <begin position="116"/>
        <end position="201"/>
    </location>
</feature>
<name>A0A917TCS5_9ACTN</name>
<keyword evidence="2 5" id="KW-0808">Transferase</keyword>
<reference evidence="8" key="1">
    <citation type="journal article" date="2014" name="Int. J. Syst. Evol. Microbiol.">
        <title>Complete genome sequence of Corynebacterium casei LMG S-19264T (=DSM 44701T), isolated from a smear-ripened cheese.</title>
        <authorList>
            <consortium name="US DOE Joint Genome Institute (JGI-PGF)"/>
            <person name="Walter F."/>
            <person name="Albersmeier A."/>
            <person name="Kalinowski J."/>
            <person name="Ruckert C."/>
        </authorList>
    </citation>
    <scope>NUCLEOTIDE SEQUENCE</scope>
    <source>
        <strain evidence="8">CGMCC 4.7308</strain>
    </source>
</reference>
<dbReference type="Pfam" id="PF17827">
    <property type="entry name" value="PrmC_N"/>
    <property type="match status" value="1"/>
</dbReference>
<dbReference type="CDD" id="cd02440">
    <property type="entry name" value="AdoMet_MTases"/>
    <property type="match status" value="1"/>
</dbReference>
<dbReference type="InterPro" id="IPR019874">
    <property type="entry name" value="RF_methyltr_PrmC"/>
</dbReference>
<comment type="caution">
    <text evidence="8">The sequence shown here is derived from an EMBL/GenBank/DDBJ whole genome shotgun (WGS) entry which is preliminary data.</text>
</comment>
<dbReference type="AlphaFoldDB" id="A0A917TCS5"/>
<comment type="catalytic activity">
    <reaction evidence="4 5">
        <text>L-glutaminyl-[peptide chain release factor] + S-adenosyl-L-methionine = N(5)-methyl-L-glutaminyl-[peptide chain release factor] + S-adenosyl-L-homocysteine + H(+)</text>
        <dbReference type="Rhea" id="RHEA:42896"/>
        <dbReference type="Rhea" id="RHEA-COMP:10271"/>
        <dbReference type="Rhea" id="RHEA-COMP:10272"/>
        <dbReference type="ChEBI" id="CHEBI:15378"/>
        <dbReference type="ChEBI" id="CHEBI:30011"/>
        <dbReference type="ChEBI" id="CHEBI:57856"/>
        <dbReference type="ChEBI" id="CHEBI:59789"/>
        <dbReference type="ChEBI" id="CHEBI:61891"/>
        <dbReference type="EC" id="2.1.1.297"/>
    </reaction>
</comment>
<evidence type="ECO:0000313" key="8">
    <source>
        <dbReference type="EMBL" id="GGM18072.1"/>
    </source>
</evidence>
<comment type="function">
    <text evidence="5">Methylates the class 1 translation termination release factors RF1/PrfA and RF2/PrfB on the glutamine residue of the universally conserved GGQ motif.</text>
</comment>
<dbReference type="Proteomes" id="UP000655208">
    <property type="component" value="Unassembled WGS sequence"/>
</dbReference>
<dbReference type="Gene3D" id="3.40.50.150">
    <property type="entry name" value="Vaccinia Virus protein VP39"/>
    <property type="match status" value="1"/>
</dbReference>
<keyword evidence="1 5" id="KW-0489">Methyltransferase</keyword>
<evidence type="ECO:0000256" key="5">
    <source>
        <dbReference type="HAMAP-Rule" id="MF_02126"/>
    </source>
</evidence>
<reference evidence="8" key="2">
    <citation type="submission" date="2020-09" db="EMBL/GenBank/DDBJ databases">
        <authorList>
            <person name="Sun Q."/>
            <person name="Zhou Y."/>
        </authorList>
    </citation>
    <scope>NUCLEOTIDE SEQUENCE</scope>
    <source>
        <strain evidence="8">CGMCC 4.7308</strain>
    </source>
</reference>
<evidence type="ECO:0000256" key="2">
    <source>
        <dbReference type="ARBA" id="ARBA00022679"/>
    </source>
</evidence>
<dbReference type="SUPFAM" id="SSF53335">
    <property type="entry name" value="S-adenosyl-L-methionine-dependent methyltransferases"/>
    <property type="match status" value="1"/>
</dbReference>
<dbReference type="EMBL" id="BMNA01000019">
    <property type="protein sequence ID" value="GGM18072.1"/>
    <property type="molecule type" value="Genomic_DNA"/>
</dbReference>
<evidence type="ECO:0000256" key="4">
    <source>
        <dbReference type="ARBA" id="ARBA00048391"/>
    </source>
</evidence>